<evidence type="ECO:0000256" key="7">
    <source>
        <dbReference type="ARBA" id="ARBA00039058"/>
    </source>
</evidence>
<dbReference type="InterPro" id="IPR045746">
    <property type="entry name" value="ACT14924-like_Acyltransf_dom"/>
</dbReference>
<dbReference type="PANTHER" id="PTHR37323">
    <property type="entry name" value="GCN5-RELATED N-ACETYLTRANSFERASE"/>
    <property type="match status" value="1"/>
</dbReference>
<dbReference type="AlphaFoldDB" id="A0A081NIA8"/>
<dbReference type="SUPFAM" id="SSF55729">
    <property type="entry name" value="Acyl-CoA N-acyltransferases (Nat)"/>
    <property type="match status" value="1"/>
</dbReference>
<dbReference type="eggNOG" id="COG3176">
    <property type="taxonomic scope" value="Bacteria"/>
</dbReference>
<dbReference type="Pfam" id="PF13444">
    <property type="entry name" value="Acetyltransf_5"/>
    <property type="match status" value="1"/>
</dbReference>
<evidence type="ECO:0000256" key="2">
    <source>
        <dbReference type="ARBA" id="ARBA00022516"/>
    </source>
</evidence>
<dbReference type="InterPro" id="IPR052351">
    <property type="entry name" value="Ornithine_N-alpha-AT"/>
</dbReference>
<proteinExistence type="inferred from homology"/>
<dbReference type="GO" id="GO:0006629">
    <property type="term" value="P:lipid metabolic process"/>
    <property type="evidence" value="ECO:0007669"/>
    <property type="project" value="UniProtKB-KW"/>
</dbReference>
<dbReference type="Pfam" id="PF19576">
    <property type="entry name" value="Acyltransf_2"/>
    <property type="match status" value="1"/>
</dbReference>
<comment type="caution">
    <text evidence="12">The sequence shown here is derived from an EMBL/GenBank/DDBJ whole genome shotgun (WGS) entry which is preliminary data.</text>
</comment>
<evidence type="ECO:0000256" key="8">
    <source>
        <dbReference type="ARBA" id="ARBA00039866"/>
    </source>
</evidence>
<comment type="function">
    <text evidence="9">Catalyzes the first step in the biosynthesis of ornithine lipids, which are phosphorus-free membrane lipids. Catalyzes the 3-hydroxyacyl-acyl carrier protein-dependent acylation of ornithine to form lyso-ornithine lipid (LOL).</text>
</comment>
<dbReference type="Proteomes" id="UP000028073">
    <property type="component" value="Unassembled WGS sequence"/>
</dbReference>
<dbReference type="PANTHER" id="PTHR37323:SF1">
    <property type="entry name" value="L-ORNITHINE N(ALPHA)-ACYLTRANSFERASE"/>
    <property type="match status" value="1"/>
</dbReference>
<dbReference type="InterPro" id="IPR016181">
    <property type="entry name" value="Acyl_CoA_acyltransferase"/>
</dbReference>
<evidence type="ECO:0000256" key="1">
    <source>
        <dbReference type="ARBA" id="ARBA00005189"/>
    </source>
</evidence>
<keyword evidence="13" id="KW-1185">Reference proteome</keyword>
<dbReference type="GO" id="GO:0043810">
    <property type="term" value="F:ornithine-acyl [acyl carrier protein] N-acyltransferase activity"/>
    <property type="evidence" value="ECO:0007669"/>
    <property type="project" value="UniProtKB-EC"/>
</dbReference>
<feature type="domain" description="Phospholipid/glycerol acyltransferase" evidence="11">
    <location>
        <begin position="77"/>
        <end position="199"/>
    </location>
</feature>
<dbReference type="OrthoDB" id="1113830at2"/>
<protein>
    <recommendedName>
        <fullName evidence="8">L-ornithine N(alpha)-acyltransferase</fullName>
        <ecNumber evidence="7">2.3.2.30</ecNumber>
    </recommendedName>
</protein>
<evidence type="ECO:0000256" key="4">
    <source>
        <dbReference type="ARBA" id="ARBA00023098"/>
    </source>
</evidence>
<dbReference type="STRING" id="1137799.GZ78_11585"/>
<dbReference type="EC" id="2.3.2.30" evidence="7"/>
<accession>A0A081NIA8</accession>
<evidence type="ECO:0000313" key="13">
    <source>
        <dbReference type="Proteomes" id="UP000028073"/>
    </source>
</evidence>
<dbReference type="RefSeq" id="WP_034835294.1">
    <property type="nucleotide sequence ID" value="NZ_JOKH01000002.1"/>
</dbReference>
<evidence type="ECO:0000256" key="5">
    <source>
        <dbReference type="ARBA" id="ARBA00023315"/>
    </source>
</evidence>
<comment type="similarity">
    <text evidence="6">Belongs to the acetyltransferase family. OlsB subfamily.</text>
</comment>
<evidence type="ECO:0000256" key="3">
    <source>
        <dbReference type="ARBA" id="ARBA00022679"/>
    </source>
</evidence>
<keyword evidence="4" id="KW-0443">Lipid metabolism</keyword>
<evidence type="ECO:0000256" key="9">
    <source>
        <dbReference type="ARBA" id="ARBA00045724"/>
    </source>
</evidence>
<organism evidence="12 13">
    <name type="scientific">Endozoicomonas numazuensis</name>
    <dbReference type="NCBI Taxonomy" id="1137799"/>
    <lineage>
        <taxon>Bacteria</taxon>
        <taxon>Pseudomonadati</taxon>
        <taxon>Pseudomonadota</taxon>
        <taxon>Gammaproteobacteria</taxon>
        <taxon>Oceanospirillales</taxon>
        <taxon>Endozoicomonadaceae</taxon>
        <taxon>Endozoicomonas</taxon>
    </lineage>
</organism>
<evidence type="ECO:0000259" key="11">
    <source>
        <dbReference type="SMART" id="SM00563"/>
    </source>
</evidence>
<evidence type="ECO:0000256" key="6">
    <source>
        <dbReference type="ARBA" id="ARBA00038095"/>
    </source>
</evidence>
<keyword evidence="5" id="KW-0012">Acyltransferase</keyword>
<dbReference type="CDD" id="cd07986">
    <property type="entry name" value="LPLAT_ACT14924-like"/>
    <property type="match status" value="1"/>
</dbReference>
<reference evidence="12 13" key="1">
    <citation type="submission" date="2014-06" db="EMBL/GenBank/DDBJ databases">
        <title>Whole Genome Sequences of Three Symbiotic Endozoicomonas Bacteria.</title>
        <authorList>
            <person name="Neave M.J."/>
            <person name="Apprill A."/>
            <person name="Voolstra C.R."/>
        </authorList>
    </citation>
    <scope>NUCLEOTIDE SEQUENCE [LARGE SCALE GENOMIC DNA]</scope>
    <source>
        <strain evidence="12 13">DSM 25634</strain>
    </source>
</reference>
<dbReference type="EMBL" id="JOKH01000002">
    <property type="protein sequence ID" value="KEQ18181.1"/>
    <property type="molecule type" value="Genomic_DNA"/>
</dbReference>
<keyword evidence="2" id="KW-0444">Lipid biosynthesis</keyword>
<dbReference type="SUPFAM" id="SSF69593">
    <property type="entry name" value="Glycerol-3-phosphate (1)-acyltransferase"/>
    <property type="match status" value="1"/>
</dbReference>
<dbReference type="SMART" id="SM00563">
    <property type="entry name" value="PlsC"/>
    <property type="match status" value="1"/>
</dbReference>
<dbReference type="InterPro" id="IPR002123">
    <property type="entry name" value="Plipid/glycerol_acylTrfase"/>
</dbReference>
<comment type="catalytic activity">
    <reaction evidence="10">
        <text>a (3R)-hydroxyacyl-[ACP] + L-ornithine = a lyso-ornithine lipid + holo-[ACP] + H(+)</text>
        <dbReference type="Rhea" id="RHEA:20633"/>
        <dbReference type="Rhea" id="RHEA-COMP:9685"/>
        <dbReference type="Rhea" id="RHEA-COMP:9945"/>
        <dbReference type="ChEBI" id="CHEBI:15378"/>
        <dbReference type="ChEBI" id="CHEBI:46911"/>
        <dbReference type="ChEBI" id="CHEBI:64479"/>
        <dbReference type="ChEBI" id="CHEBI:78827"/>
        <dbReference type="ChEBI" id="CHEBI:138482"/>
        <dbReference type="EC" id="2.3.2.30"/>
    </reaction>
    <physiologicalReaction direction="left-to-right" evidence="10">
        <dbReference type="Rhea" id="RHEA:20634"/>
    </physiologicalReaction>
</comment>
<evidence type="ECO:0000256" key="10">
    <source>
        <dbReference type="ARBA" id="ARBA00047785"/>
    </source>
</evidence>
<evidence type="ECO:0000313" key="12">
    <source>
        <dbReference type="EMBL" id="KEQ18181.1"/>
    </source>
</evidence>
<gene>
    <name evidence="12" type="ORF">GZ78_11585</name>
</gene>
<sequence length="592" mass="66935">MTPDSSPFRLPKKTRSGLPEAAAEWFLGLKTMDQLYKKEVNEEYPSDDFIKLVLKIFNVQHQVASGDLDSIPETGPSVIVANHPFGGIEGVALADLLLQVRPDVKVLTNELLCRIHELKELFIGVDIINANNRKKNVNAIEEARKWVADGHQLLIFPAGEVSSLDLSLRQVTDPKWRNTAARIIRQTQAKVTPVFIEGRNGWLFQVMGLIHPRLRTVRLIRELLNKRGSTLSFRIGRTLDESDYQSMSSDAALTNYLRLNTYLLSTHKPVRTKLVSLPRKERKEQPVAAPVSPEALKANVEQLPEECLLLEKGEMSVYCARSEQLSQVLPEIGRLREVTFRGVGEGTGKPRDLDEYDEYYLHLFLWNHKEEKIMGAYRIGQVDQILRSKGVHGIYSRSLFRYHAEFIHKLGNCLEMGRSFVVPEYQRSLSALMMLWKGIGAYVAANPWYKVLFGPVSISSDYSEVSRQLMAGCLSMNNSDSVLRDLVQPTTPLKPGKGRFWNQTDLLGLTDFEKLSSLVQQIEKDNKGIPILLKQYLKLRGELAAFNVDPDFNNALDGLIIVDLQKVDERTLNKYMGAAGARAFLEYNRPAA</sequence>
<keyword evidence="3" id="KW-0808">Transferase</keyword>
<comment type="pathway">
    <text evidence="1">Lipid metabolism.</text>
</comment>
<name>A0A081NIA8_9GAMM</name>
<dbReference type="eggNOG" id="COG0204">
    <property type="taxonomic scope" value="Bacteria"/>
</dbReference>